<dbReference type="Proteomes" id="UP001190700">
    <property type="component" value="Unassembled WGS sequence"/>
</dbReference>
<feature type="compositionally biased region" description="Polar residues" evidence="10">
    <location>
        <begin position="107"/>
        <end position="118"/>
    </location>
</feature>
<dbReference type="Pfam" id="PF01008">
    <property type="entry name" value="IF-2B"/>
    <property type="match status" value="1"/>
</dbReference>
<feature type="compositionally biased region" description="Pro residues" evidence="10">
    <location>
        <begin position="34"/>
        <end position="46"/>
    </location>
</feature>
<sequence length="611" mass="63881">MEARTKRSESFDPKVRTVGFAVNGEEDAVSPTPTSMPPSSPSPVIIPPKIQNPGGDQHLPVDGSGEPARSVTGSSPAVAISAPKSPPVESQLSTSSSSQCAPSESLISDSSCPNSQVNTPTASAAAPAATRPAPAAAAEAQASSGAPKGTGPPHGPIEPKPKLSKAERRALQEQQRAAKEAKKSGGAAPAPASSVPSEREAQPASSSRAPSWSVTEDTTAPTATTRQPPPQAQQVAAAVAPSAPPSSNAHKAAQLFAHLPRYNKDSVLSKVLSKVNLASSAAATAASLPREVVELGLKYSDGTISGSSARCVALLQTLQNVIREYSTPASKSLSRDLTPYLNPMIDFLIGCRPLNVGMGNAIRFLKLQIASIPANVPEVEAKAILVSQIEQFLQEKIVYAHEVIINHAISKIADGDVVLTHATSSVVQAILLRAHDLGRKFRVVVVDSGPKFEGRVLLKTLLQGGLSCSYTHINSLPYIMSEVTKVFLGAAAVLSNGTVVSRVGTAAVAMVAHSKKCPVMICCETCKFTERVQLDSFTSNELGDPEAVVKDLAQEGDGLAGWADIPGLSVLNLTYDAMPCKYITMIITEFGMVPPTSVPVILREYRKEPAL</sequence>
<dbReference type="GO" id="GO:0003743">
    <property type="term" value="F:translation initiation factor activity"/>
    <property type="evidence" value="ECO:0007669"/>
    <property type="project" value="UniProtKB-KW"/>
</dbReference>
<feature type="compositionally biased region" description="Polar residues" evidence="10">
    <location>
        <begin position="203"/>
        <end position="212"/>
    </location>
</feature>
<keyword evidence="4" id="KW-0396">Initiation factor</keyword>
<dbReference type="SUPFAM" id="SSF100950">
    <property type="entry name" value="NagB/RpiA/CoA transferase-like"/>
    <property type="match status" value="1"/>
</dbReference>
<evidence type="ECO:0000256" key="5">
    <source>
        <dbReference type="ARBA" id="ARBA00022917"/>
    </source>
</evidence>
<evidence type="ECO:0000256" key="8">
    <source>
        <dbReference type="ARBA" id="ARBA00046432"/>
    </source>
</evidence>
<evidence type="ECO:0000256" key="6">
    <source>
        <dbReference type="ARBA" id="ARBA00044147"/>
    </source>
</evidence>
<dbReference type="InterPro" id="IPR000649">
    <property type="entry name" value="IF-2B-related"/>
</dbReference>
<feature type="compositionally biased region" description="Basic and acidic residues" evidence="10">
    <location>
        <begin position="157"/>
        <end position="183"/>
    </location>
</feature>
<dbReference type="PANTHER" id="PTHR10233">
    <property type="entry name" value="TRANSLATION INITIATION FACTOR EIF-2B"/>
    <property type="match status" value="1"/>
</dbReference>
<reference evidence="11 12" key="1">
    <citation type="journal article" date="2015" name="Genome Biol. Evol.">
        <title>Comparative Genomics of a Bacterivorous Green Alga Reveals Evolutionary Causalities and Consequences of Phago-Mixotrophic Mode of Nutrition.</title>
        <authorList>
            <person name="Burns J.A."/>
            <person name="Paasch A."/>
            <person name="Narechania A."/>
            <person name="Kim E."/>
        </authorList>
    </citation>
    <scope>NUCLEOTIDE SEQUENCE [LARGE SCALE GENOMIC DNA]</scope>
    <source>
        <strain evidence="11 12">PLY_AMNH</strain>
    </source>
</reference>
<evidence type="ECO:0000313" key="11">
    <source>
        <dbReference type="EMBL" id="KAK3280674.1"/>
    </source>
</evidence>
<dbReference type="InterPro" id="IPR042529">
    <property type="entry name" value="IF_2B-like_C"/>
</dbReference>
<comment type="subunit">
    <text evidence="8">Component of the translation initiation factor 2B (eIF2B) complex which is a heterodecamer of two sets of five different subunits: alpha, beta, gamma, delta and epsilon. Subunits alpha, beta and delta comprise a regulatory subcomplex and subunits epsilon and gamma comprise a catalytic subcomplex. Within the complex, the hexameric regulatory complex resides at the center, with the two heterodimeric catalytic subcomplexes bound on opposite sides.</text>
</comment>
<feature type="compositionally biased region" description="Low complexity" evidence="10">
    <location>
        <begin position="119"/>
        <end position="147"/>
    </location>
</feature>
<accession>A0AAE0GM77</accession>
<keyword evidence="5" id="KW-0648">Protein biosynthesis</keyword>
<dbReference type="EMBL" id="LGRX02004305">
    <property type="protein sequence ID" value="KAK3280674.1"/>
    <property type="molecule type" value="Genomic_DNA"/>
</dbReference>
<dbReference type="PANTHER" id="PTHR10233:SF14">
    <property type="entry name" value="TRANSLATION INITIATION FACTOR EIF-2B SUBUNIT DELTA"/>
    <property type="match status" value="1"/>
</dbReference>
<evidence type="ECO:0000313" key="12">
    <source>
        <dbReference type="Proteomes" id="UP001190700"/>
    </source>
</evidence>
<feature type="region of interest" description="Disordered" evidence="10">
    <location>
        <begin position="1"/>
        <end position="249"/>
    </location>
</feature>
<gene>
    <name evidence="11" type="ORF">CYMTET_11503</name>
</gene>
<feature type="compositionally biased region" description="Low complexity" evidence="10">
    <location>
        <begin position="184"/>
        <end position="196"/>
    </location>
</feature>
<evidence type="ECO:0000256" key="2">
    <source>
        <dbReference type="ARBA" id="ARBA00007251"/>
    </source>
</evidence>
<proteinExistence type="inferred from homology"/>
<dbReference type="InterPro" id="IPR037171">
    <property type="entry name" value="NagB/RpiA_transferase-like"/>
</dbReference>
<dbReference type="AlphaFoldDB" id="A0AAE0GM77"/>
<comment type="subcellular location">
    <subcellularLocation>
        <location evidence="1">Cytoplasm</location>
        <location evidence="1">Cytosol</location>
    </subcellularLocation>
</comment>
<evidence type="ECO:0000256" key="7">
    <source>
        <dbReference type="ARBA" id="ARBA00044356"/>
    </source>
</evidence>
<feature type="compositionally biased region" description="Low complexity" evidence="10">
    <location>
        <begin position="213"/>
        <end position="249"/>
    </location>
</feature>
<name>A0AAE0GM77_9CHLO</name>
<feature type="compositionally biased region" description="Low complexity" evidence="10">
    <location>
        <begin position="87"/>
        <end position="106"/>
    </location>
</feature>
<evidence type="ECO:0000256" key="9">
    <source>
        <dbReference type="RuleBase" id="RU003814"/>
    </source>
</evidence>
<dbReference type="Gene3D" id="3.40.50.10470">
    <property type="entry name" value="Translation initiation factor eif-2b, domain 2"/>
    <property type="match status" value="1"/>
</dbReference>
<organism evidence="11 12">
    <name type="scientific">Cymbomonas tetramitiformis</name>
    <dbReference type="NCBI Taxonomy" id="36881"/>
    <lineage>
        <taxon>Eukaryota</taxon>
        <taxon>Viridiplantae</taxon>
        <taxon>Chlorophyta</taxon>
        <taxon>Pyramimonadophyceae</taxon>
        <taxon>Pyramimonadales</taxon>
        <taxon>Pyramimonadaceae</taxon>
        <taxon>Cymbomonas</taxon>
    </lineage>
</organism>
<evidence type="ECO:0000256" key="10">
    <source>
        <dbReference type="SAM" id="MobiDB-lite"/>
    </source>
</evidence>
<keyword evidence="3" id="KW-0963">Cytoplasm</keyword>
<protein>
    <recommendedName>
        <fullName evidence="6">Translation initiation factor eIF2B subunit delta</fullName>
    </recommendedName>
    <alternativeName>
        <fullName evidence="7">eIF2B GDP-GTP exchange factor subunit delta</fullName>
    </alternativeName>
</protein>
<evidence type="ECO:0000256" key="3">
    <source>
        <dbReference type="ARBA" id="ARBA00022490"/>
    </source>
</evidence>
<comment type="caution">
    <text evidence="11">The sequence shown here is derived from an EMBL/GenBank/DDBJ whole genome shotgun (WGS) entry which is preliminary data.</text>
</comment>
<dbReference type="GO" id="GO:0005829">
    <property type="term" value="C:cytosol"/>
    <property type="evidence" value="ECO:0007669"/>
    <property type="project" value="UniProtKB-SubCell"/>
</dbReference>
<keyword evidence="12" id="KW-1185">Reference proteome</keyword>
<feature type="compositionally biased region" description="Basic and acidic residues" evidence="10">
    <location>
        <begin position="1"/>
        <end position="15"/>
    </location>
</feature>
<evidence type="ECO:0000256" key="4">
    <source>
        <dbReference type="ARBA" id="ARBA00022540"/>
    </source>
</evidence>
<evidence type="ECO:0000256" key="1">
    <source>
        <dbReference type="ARBA" id="ARBA00004514"/>
    </source>
</evidence>
<comment type="similarity">
    <text evidence="2 9">Belongs to the eIF-2B alpha/beta/delta subunits family.</text>
</comment>